<dbReference type="Pfam" id="PF04190">
    <property type="entry name" value="GET4"/>
    <property type="match status" value="1"/>
</dbReference>
<feature type="compositionally biased region" description="Polar residues" evidence="5">
    <location>
        <begin position="310"/>
        <end position="326"/>
    </location>
</feature>
<accession>A0A1X2IBY5</accession>
<keyword evidence="3" id="KW-0813">Transport</keyword>
<evidence type="ECO:0000256" key="3">
    <source>
        <dbReference type="ARBA" id="ARBA00022448"/>
    </source>
</evidence>
<keyword evidence="7" id="KW-1185">Reference proteome</keyword>
<dbReference type="PANTHER" id="PTHR12875">
    <property type="entry name" value="GOLGI TO ER TRAFFIC PROTEIN 4 HOMOLOG"/>
    <property type="match status" value="1"/>
</dbReference>
<dbReference type="STRING" id="90262.A0A1X2IBY5"/>
<comment type="caution">
    <text evidence="6">The sequence shown here is derived from an EMBL/GenBank/DDBJ whole genome shotgun (WGS) entry which is preliminary data.</text>
</comment>
<name>A0A1X2IBY5_9FUNG</name>
<dbReference type="AlphaFoldDB" id="A0A1X2IBY5"/>
<comment type="subcellular location">
    <subcellularLocation>
        <location evidence="1">Cytoplasm</location>
        <location evidence="1">Cytosol</location>
    </subcellularLocation>
</comment>
<evidence type="ECO:0000256" key="2">
    <source>
        <dbReference type="ARBA" id="ARBA00005351"/>
    </source>
</evidence>
<reference evidence="6 7" key="1">
    <citation type="submission" date="2016-07" db="EMBL/GenBank/DDBJ databases">
        <title>Pervasive Adenine N6-methylation of Active Genes in Fungi.</title>
        <authorList>
            <consortium name="DOE Joint Genome Institute"/>
            <person name="Mondo S.J."/>
            <person name="Dannebaum R.O."/>
            <person name="Kuo R.C."/>
            <person name="Labutti K."/>
            <person name="Haridas S."/>
            <person name="Kuo A."/>
            <person name="Salamov A."/>
            <person name="Ahrendt S.R."/>
            <person name="Lipzen A."/>
            <person name="Sullivan W."/>
            <person name="Andreopoulos W.B."/>
            <person name="Clum A."/>
            <person name="Lindquist E."/>
            <person name="Daum C."/>
            <person name="Ramamoorthy G.K."/>
            <person name="Gryganskyi A."/>
            <person name="Culley D."/>
            <person name="Magnuson J.K."/>
            <person name="James T.Y."/>
            <person name="O'Malley M.A."/>
            <person name="Stajich J.E."/>
            <person name="Spatafora J.W."/>
            <person name="Visel A."/>
            <person name="Grigoriev I.V."/>
        </authorList>
    </citation>
    <scope>NUCLEOTIDE SEQUENCE [LARGE SCALE GENOMIC DNA]</scope>
    <source>
        <strain evidence="6 7">NRRL 1336</strain>
    </source>
</reference>
<protein>
    <recommendedName>
        <fullName evidence="8">DUF410 domain-containing protein</fullName>
    </recommendedName>
</protein>
<evidence type="ECO:0000256" key="5">
    <source>
        <dbReference type="SAM" id="MobiDB-lite"/>
    </source>
</evidence>
<dbReference type="GO" id="GO:0005829">
    <property type="term" value="C:cytosol"/>
    <property type="evidence" value="ECO:0007669"/>
    <property type="project" value="UniProtKB-SubCell"/>
</dbReference>
<evidence type="ECO:0000313" key="6">
    <source>
        <dbReference type="EMBL" id="ORZ13619.1"/>
    </source>
</evidence>
<dbReference type="OrthoDB" id="10252405at2759"/>
<dbReference type="Gene3D" id="1.25.40.10">
    <property type="entry name" value="Tetratricopeptide repeat domain"/>
    <property type="match status" value="1"/>
</dbReference>
<comment type="similarity">
    <text evidence="2">Belongs to the GET4 family.</text>
</comment>
<feature type="region of interest" description="Disordered" evidence="5">
    <location>
        <begin position="306"/>
        <end position="326"/>
    </location>
</feature>
<evidence type="ECO:0000313" key="7">
    <source>
        <dbReference type="Proteomes" id="UP000193560"/>
    </source>
</evidence>
<evidence type="ECO:0000256" key="4">
    <source>
        <dbReference type="ARBA" id="ARBA00022490"/>
    </source>
</evidence>
<dbReference type="FunFam" id="1.25.40.10:FF:000060">
    <property type="entry name" value="Golgi to ER traffic protein 4 homolog"/>
    <property type="match status" value="1"/>
</dbReference>
<dbReference type="Proteomes" id="UP000193560">
    <property type="component" value="Unassembled WGS sequence"/>
</dbReference>
<dbReference type="EMBL" id="MCGE01000016">
    <property type="protein sequence ID" value="ORZ13619.1"/>
    <property type="molecule type" value="Genomic_DNA"/>
</dbReference>
<keyword evidence="4" id="KW-0963">Cytoplasm</keyword>
<proteinExistence type="inferred from homology"/>
<dbReference type="GO" id="GO:0045048">
    <property type="term" value="P:protein insertion into ER membrane"/>
    <property type="evidence" value="ECO:0007669"/>
    <property type="project" value="InterPro"/>
</dbReference>
<dbReference type="PANTHER" id="PTHR12875:SF0">
    <property type="entry name" value="GOLGI TO ER TRAFFIC PROTEIN 4 HOMOLOG"/>
    <property type="match status" value="1"/>
</dbReference>
<dbReference type="InterPro" id="IPR007317">
    <property type="entry name" value="GET4"/>
</dbReference>
<dbReference type="InterPro" id="IPR011990">
    <property type="entry name" value="TPR-like_helical_dom_sf"/>
</dbReference>
<evidence type="ECO:0008006" key="8">
    <source>
        <dbReference type="Google" id="ProtNLM"/>
    </source>
</evidence>
<gene>
    <name evidence="6" type="ORF">BCR42DRAFT_355011</name>
</gene>
<sequence length="326" mass="36501">MAQKGTSKTLEKLKNSVNEGKYYEAHQMYRTVARRYNKQEKYINSIKLLHDGAVSLMEHKQSGSGSDLANYMMDTYLLANLPVDENALDRVIDILELYPSTEVGRRSFLSKTFSWTQKNGEYSEGDPELHDYVGTMFYQEGQFSLAEEHLLVGTDHSAELLGELSYAWSKKDANNGSGIYLARVVLQYLAMKSVRHATLTFNNFIKAAKLSSKSQAGYNYSPAGETVQISIYDDSWLNFTQLMLLTVQRDGAALFKQLKSTYGPMYNQQKGFDELIDDIGAAFYNIQKPKKQGNMMQDLMNSLFAGGSPSGNAPRQVTGSPSLGLD</sequence>
<organism evidence="6 7">
    <name type="scientific">Absidia repens</name>
    <dbReference type="NCBI Taxonomy" id="90262"/>
    <lineage>
        <taxon>Eukaryota</taxon>
        <taxon>Fungi</taxon>
        <taxon>Fungi incertae sedis</taxon>
        <taxon>Mucoromycota</taxon>
        <taxon>Mucoromycotina</taxon>
        <taxon>Mucoromycetes</taxon>
        <taxon>Mucorales</taxon>
        <taxon>Cunninghamellaceae</taxon>
        <taxon>Absidia</taxon>
    </lineage>
</organism>
<evidence type="ECO:0000256" key="1">
    <source>
        <dbReference type="ARBA" id="ARBA00004514"/>
    </source>
</evidence>